<evidence type="ECO:0000313" key="1">
    <source>
        <dbReference type="EMBL" id="CUN75689.1"/>
    </source>
</evidence>
<dbReference type="AlphaFoldDB" id="A0A173ZJ66"/>
<name>A0A173ZJ66_9FIRM</name>
<protein>
    <recommendedName>
        <fullName evidence="3">Phage-related minor tail protein</fullName>
    </recommendedName>
</protein>
<keyword evidence="2" id="KW-1185">Reference proteome</keyword>
<reference evidence="1 2" key="1">
    <citation type="submission" date="2015-09" db="EMBL/GenBank/DDBJ databases">
        <authorList>
            <consortium name="Pathogen Informatics"/>
        </authorList>
    </citation>
    <scope>NUCLEOTIDE SEQUENCE [LARGE SCALE GENOMIC DNA]</scope>
    <source>
        <strain evidence="1 2">2789STDY5608828</strain>
    </source>
</reference>
<sequence length="334" mass="34961">MPLPFILAGAAIAAGAFGIKKGLDAKSDMDKAKRVTESANEIGRKAQARLENQQEDTKAAVEGLGRTKIEILSGSVNDFINNFKKIKNINLGETEGIKELKHLNMSQDDFSDLEASSFQASQVAVNGLSSVGAGALMAYGTYSAVGLLGVASTGTAIGGLSGVAATNATLAWLGGGALSAGGFGIAGGMAVLGGLVAGPALAIGGSIFASKAKTALNDAYSNQDKAKLFKMQVKKICTEMRGISRRAEQLEELLNDLNQLLVPSVDEMKAILQDTGTNWQQYTVKQKKEIGKCVLLAQAIKKVLDTKLLTDDGVLTEESIVALQQGQHFLLENS</sequence>
<organism evidence="1 2">
    <name type="scientific">Mitsuokella jalaludinii</name>
    <dbReference type="NCBI Taxonomy" id="187979"/>
    <lineage>
        <taxon>Bacteria</taxon>
        <taxon>Bacillati</taxon>
        <taxon>Bacillota</taxon>
        <taxon>Negativicutes</taxon>
        <taxon>Selenomonadales</taxon>
        <taxon>Selenomonadaceae</taxon>
        <taxon>Mitsuokella</taxon>
    </lineage>
</organism>
<dbReference type="Proteomes" id="UP000095546">
    <property type="component" value="Unassembled WGS sequence"/>
</dbReference>
<accession>A0A173ZJ66</accession>
<dbReference type="STRING" id="187979.ERS852385_01289"/>
<evidence type="ECO:0008006" key="3">
    <source>
        <dbReference type="Google" id="ProtNLM"/>
    </source>
</evidence>
<evidence type="ECO:0000313" key="2">
    <source>
        <dbReference type="Proteomes" id="UP000095546"/>
    </source>
</evidence>
<proteinExistence type="predicted"/>
<gene>
    <name evidence="1" type="ORF">ERS852385_01289</name>
</gene>
<dbReference type="EMBL" id="CYYU01000007">
    <property type="protein sequence ID" value="CUN75689.1"/>
    <property type="molecule type" value="Genomic_DNA"/>
</dbReference>